<dbReference type="EMBL" id="MU853792">
    <property type="protein sequence ID" value="KAK3940728.1"/>
    <property type="molecule type" value="Genomic_DNA"/>
</dbReference>
<accession>A0AAN6S5G6</accession>
<feature type="chain" id="PRO_5042818659" description="Secreted protein" evidence="1">
    <location>
        <begin position="18"/>
        <end position="120"/>
    </location>
</feature>
<comment type="caution">
    <text evidence="2">The sequence shown here is derived from an EMBL/GenBank/DDBJ whole genome shotgun (WGS) entry which is preliminary data.</text>
</comment>
<dbReference type="Proteomes" id="UP001303473">
    <property type="component" value="Unassembled WGS sequence"/>
</dbReference>
<dbReference type="AlphaFoldDB" id="A0AAN6S5G6"/>
<organism evidence="2 3">
    <name type="scientific">Diplogelasinospora grovesii</name>
    <dbReference type="NCBI Taxonomy" id="303347"/>
    <lineage>
        <taxon>Eukaryota</taxon>
        <taxon>Fungi</taxon>
        <taxon>Dikarya</taxon>
        <taxon>Ascomycota</taxon>
        <taxon>Pezizomycotina</taxon>
        <taxon>Sordariomycetes</taxon>
        <taxon>Sordariomycetidae</taxon>
        <taxon>Sordariales</taxon>
        <taxon>Diplogelasinosporaceae</taxon>
        <taxon>Diplogelasinospora</taxon>
    </lineage>
</organism>
<protein>
    <recommendedName>
        <fullName evidence="4">Secreted protein</fullName>
    </recommendedName>
</protein>
<sequence>MMYHALFMSILWSRVFLISRSKLRQAGGNNTKGEDNTKPHCNLTSTRTCSYHTCHYHCRLPADTSRIPKTKSINAILSRLNITKTCLVEECSQCQGHCVAFCKQVMVHQSPRLLVYRVQY</sequence>
<name>A0AAN6S5G6_9PEZI</name>
<evidence type="ECO:0000256" key="1">
    <source>
        <dbReference type="SAM" id="SignalP"/>
    </source>
</evidence>
<feature type="signal peptide" evidence="1">
    <location>
        <begin position="1"/>
        <end position="17"/>
    </location>
</feature>
<evidence type="ECO:0000313" key="3">
    <source>
        <dbReference type="Proteomes" id="UP001303473"/>
    </source>
</evidence>
<gene>
    <name evidence="2" type="ORF">QBC46DRAFT_120211</name>
</gene>
<evidence type="ECO:0008006" key="4">
    <source>
        <dbReference type="Google" id="ProtNLM"/>
    </source>
</evidence>
<keyword evidence="1" id="KW-0732">Signal</keyword>
<proteinExistence type="predicted"/>
<reference evidence="3" key="1">
    <citation type="journal article" date="2023" name="Mol. Phylogenet. Evol.">
        <title>Genome-scale phylogeny and comparative genomics of the fungal order Sordariales.</title>
        <authorList>
            <person name="Hensen N."/>
            <person name="Bonometti L."/>
            <person name="Westerberg I."/>
            <person name="Brannstrom I.O."/>
            <person name="Guillou S."/>
            <person name="Cros-Aarteil S."/>
            <person name="Calhoun S."/>
            <person name="Haridas S."/>
            <person name="Kuo A."/>
            <person name="Mondo S."/>
            <person name="Pangilinan J."/>
            <person name="Riley R."/>
            <person name="LaButti K."/>
            <person name="Andreopoulos B."/>
            <person name="Lipzen A."/>
            <person name="Chen C."/>
            <person name="Yan M."/>
            <person name="Daum C."/>
            <person name="Ng V."/>
            <person name="Clum A."/>
            <person name="Steindorff A."/>
            <person name="Ohm R.A."/>
            <person name="Martin F."/>
            <person name="Silar P."/>
            <person name="Natvig D.O."/>
            <person name="Lalanne C."/>
            <person name="Gautier V."/>
            <person name="Ament-Velasquez S.L."/>
            <person name="Kruys A."/>
            <person name="Hutchinson M.I."/>
            <person name="Powell A.J."/>
            <person name="Barry K."/>
            <person name="Miller A.N."/>
            <person name="Grigoriev I.V."/>
            <person name="Debuchy R."/>
            <person name="Gladieux P."/>
            <person name="Hiltunen Thoren M."/>
            <person name="Johannesson H."/>
        </authorList>
    </citation>
    <scope>NUCLEOTIDE SEQUENCE [LARGE SCALE GENOMIC DNA]</scope>
    <source>
        <strain evidence="3">CBS 340.73</strain>
    </source>
</reference>
<evidence type="ECO:0000313" key="2">
    <source>
        <dbReference type="EMBL" id="KAK3940728.1"/>
    </source>
</evidence>
<keyword evidence="3" id="KW-1185">Reference proteome</keyword>